<dbReference type="EMBL" id="LCQW01000025">
    <property type="protein sequence ID" value="KKW23293.1"/>
    <property type="molecule type" value="Genomic_DNA"/>
</dbReference>
<name>A0A0G1WWK8_9BACT</name>
<dbReference type="PROSITE" id="PS00409">
    <property type="entry name" value="PROKAR_NTER_METHYL"/>
    <property type="match status" value="1"/>
</dbReference>
<dbReference type="AlphaFoldDB" id="A0A0G1WWK8"/>
<dbReference type="NCBIfam" id="TIGR02532">
    <property type="entry name" value="IV_pilin_GFxxxE"/>
    <property type="match status" value="1"/>
</dbReference>
<sequence length="218" mass="23969">MRHIQTLERGFTPYHFFSKSGKGFTLIEMLAVVGVIVVITSIVLANNSRFGGVVLLENFSYDIALSVRQAQVYGIATVRFQQSNFNAPYGLHFDLSSSNTSYTFFADAVLPQDGIYDTGELVQTTNITRGFSIKSLCATPVSGPQVQDCTLSKLDVVYKRPQPDAYIRANGVGGTEDVNTYANGRIVIQSPREDTMSVVMFKNGQISVQRCDPITVCQ</sequence>
<dbReference type="STRING" id="1618671.UY67_C0025G0012"/>
<dbReference type="Proteomes" id="UP000034273">
    <property type="component" value="Unassembled WGS sequence"/>
</dbReference>
<organism evidence="2 3">
    <name type="scientific">Candidatus Kaiserbacteria bacterium GW2011_GWA2_52_12</name>
    <dbReference type="NCBI Taxonomy" id="1618671"/>
    <lineage>
        <taxon>Bacteria</taxon>
        <taxon>Candidatus Kaiseribacteriota</taxon>
    </lineage>
</organism>
<accession>A0A0G1WWK8</accession>
<proteinExistence type="predicted"/>
<keyword evidence="1" id="KW-1133">Transmembrane helix</keyword>
<comment type="caution">
    <text evidence="2">The sequence shown here is derived from an EMBL/GenBank/DDBJ whole genome shotgun (WGS) entry which is preliminary data.</text>
</comment>
<evidence type="ECO:0000313" key="2">
    <source>
        <dbReference type="EMBL" id="KKW23293.1"/>
    </source>
</evidence>
<reference evidence="2 3" key="1">
    <citation type="journal article" date="2015" name="Nature">
        <title>rRNA introns, odd ribosomes, and small enigmatic genomes across a large radiation of phyla.</title>
        <authorList>
            <person name="Brown C.T."/>
            <person name="Hug L.A."/>
            <person name="Thomas B.C."/>
            <person name="Sharon I."/>
            <person name="Castelle C.J."/>
            <person name="Singh A."/>
            <person name="Wilkins M.J."/>
            <person name="Williams K.H."/>
            <person name="Banfield J.F."/>
        </authorList>
    </citation>
    <scope>NUCLEOTIDE SEQUENCE [LARGE SCALE GENOMIC DNA]</scope>
</reference>
<evidence type="ECO:0000313" key="3">
    <source>
        <dbReference type="Proteomes" id="UP000034273"/>
    </source>
</evidence>
<feature type="transmembrane region" description="Helical" evidence="1">
    <location>
        <begin position="23"/>
        <end position="45"/>
    </location>
</feature>
<evidence type="ECO:0008006" key="4">
    <source>
        <dbReference type="Google" id="ProtNLM"/>
    </source>
</evidence>
<evidence type="ECO:0000256" key="1">
    <source>
        <dbReference type="SAM" id="Phobius"/>
    </source>
</evidence>
<protein>
    <recommendedName>
        <fullName evidence="4">Prepilin-type N-terminal cleavage/methylation domain-containing protein</fullName>
    </recommendedName>
</protein>
<dbReference type="InterPro" id="IPR012902">
    <property type="entry name" value="N_methyl_site"/>
</dbReference>
<gene>
    <name evidence="2" type="ORF">UY67_C0025G0012</name>
</gene>
<keyword evidence="1" id="KW-0812">Transmembrane</keyword>
<keyword evidence="1" id="KW-0472">Membrane</keyword>